<reference evidence="2 3" key="1">
    <citation type="submission" date="2018-02" db="EMBL/GenBank/DDBJ databases">
        <title>The genomes of Aspergillus section Nigri reveals drivers in fungal speciation.</title>
        <authorList>
            <consortium name="DOE Joint Genome Institute"/>
            <person name="Vesth T.C."/>
            <person name="Nybo J."/>
            <person name="Theobald S."/>
            <person name="Brandl J."/>
            <person name="Frisvad J.C."/>
            <person name="Nielsen K.F."/>
            <person name="Lyhne E.K."/>
            <person name="Kogle M.E."/>
            <person name="Kuo A."/>
            <person name="Riley R."/>
            <person name="Clum A."/>
            <person name="Nolan M."/>
            <person name="Lipzen A."/>
            <person name="Salamov A."/>
            <person name="Henrissat B."/>
            <person name="Wiebenga A."/>
            <person name="De vries R.P."/>
            <person name="Grigoriev I.V."/>
            <person name="Mortensen U.H."/>
            <person name="Andersen M.R."/>
            <person name="Baker S.E."/>
        </authorList>
    </citation>
    <scope>NUCLEOTIDE SEQUENCE [LARGE SCALE GENOMIC DNA]</scope>
    <source>
        <strain evidence="2 3">CBS 707.79</strain>
    </source>
</reference>
<organism evidence="2 3">
    <name type="scientific">Aspergillus ellipticus CBS 707.79</name>
    <dbReference type="NCBI Taxonomy" id="1448320"/>
    <lineage>
        <taxon>Eukaryota</taxon>
        <taxon>Fungi</taxon>
        <taxon>Dikarya</taxon>
        <taxon>Ascomycota</taxon>
        <taxon>Pezizomycotina</taxon>
        <taxon>Eurotiomycetes</taxon>
        <taxon>Eurotiomycetidae</taxon>
        <taxon>Eurotiales</taxon>
        <taxon>Aspergillaceae</taxon>
        <taxon>Aspergillus</taxon>
        <taxon>Aspergillus subgen. Circumdati</taxon>
    </lineage>
</organism>
<accession>A0A319D4K6</accession>
<dbReference type="OrthoDB" id="4177740at2759"/>
<keyword evidence="3" id="KW-1185">Reference proteome</keyword>
<name>A0A319D4K6_9EURO</name>
<dbReference type="VEuPathDB" id="FungiDB:BO71DRAFT_432127"/>
<dbReference type="AlphaFoldDB" id="A0A319D4K6"/>
<dbReference type="EMBL" id="KZ825922">
    <property type="protein sequence ID" value="PYH92240.1"/>
    <property type="molecule type" value="Genomic_DNA"/>
</dbReference>
<gene>
    <name evidence="2" type="ORF">BO71DRAFT_432127</name>
</gene>
<protein>
    <submittedName>
        <fullName evidence="2">Uncharacterized protein</fullName>
    </submittedName>
</protein>
<proteinExistence type="predicted"/>
<dbReference type="Proteomes" id="UP000247810">
    <property type="component" value="Unassembled WGS sequence"/>
</dbReference>
<evidence type="ECO:0000313" key="3">
    <source>
        <dbReference type="Proteomes" id="UP000247810"/>
    </source>
</evidence>
<evidence type="ECO:0000313" key="2">
    <source>
        <dbReference type="EMBL" id="PYH92240.1"/>
    </source>
</evidence>
<evidence type="ECO:0000256" key="1">
    <source>
        <dbReference type="SAM" id="MobiDB-lite"/>
    </source>
</evidence>
<dbReference type="STRING" id="1448320.A0A319D4K6"/>
<feature type="compositionally biased region" description="Polar residues" evidence="1">
    <location>
        <begin position="12"/>
        <end position="38"/>
    </location>
</feature>
<feature type="region of interest" description="Disordered" evidence="1">
    <location>
        <begin position="1"/>
        <end position="38"/>
    </location>
</feature>
<sequence length="227" mass="25391">MAWDTKDIDSPVQLTQTSSKSSPTQAISHSNSNTLTPNISVETHEHLERRTALLQLEKTVEAFQGHELNVSGAKRLGIDLHQMALDGTSNRVPSFFTPHSRLREPDSNRLNHIHSTLDDEDTCFTDPVDRARQIEPNWSLVGDYTPYKSVYGYEQPKFGTFRMTDIHGGGVLVISPMGKCGRVIEAYFNGKNLVLGCTGLYNFRDQTSLAMRTCAEWYLSNPMGNIA</sequence>